<sequence length="404" mass="44632">MTASQKYGVIYQVDYEALEGMKVMQVVNNHEILKHVEAGDFVISMRSFQGGLEYSDNTGSVSSAYVAIKPTEMAFPSFYKYLFKSKTYIQALQSTSNLVRDGQALRYSNFVQVDLPLPPQSEQKAIARFLDRETANIDELIASQEDLIRLLNEKRQAVISHAVTKGLDSNAPMKPSGIEWLGDIPAHWEVQRLGRRVQSISSGTSVNSSDEPASNDEIAVLKTSCVYSGTFDVTQNKKVVPEEYERVSCPVTAGALIVSRMNTPDLVGAAGLATLTVDNVFLPDRLWKVEFHGLVPEFAHLWTRSASYRTEVRLACAGTSSSMQNLSQDEFKAFTIAVPPETEQIAIARDVDAKLIQFDALENESTWSISLLKERRAALISAAVTGKIDVRSEVELPEDEAIPA</sequence>
<dbReference type="Gene3D" id="3.90.220.20">
    <property type="entry name" value="DNA methylase specificity domains"/>
    <property type="match status" value="2"/>
</dbReference>
<keyword evidence="6" id="KW-1185">Reference proteome</keyword>
<dbReference type="Gene3D" id="1.10.287.1120">
    <property type="entry name" value="Bipartite methylase S protein"/>
    <property type="match status" value="1"/>
</dbReference>
<dbReference type="EMBL" id="JBHSSW010000066">
    <property type="protein sequence ID" value="MFC6199767.1"/>
    <property type="molecule type" value="Genomic_DNA"/>
</dbReference>
<comment type="caution">
    <text evidence="5">The sequence shown here is derived from an EMBL/GenBank/DDBJ whole genome shotgun (WGS) entry which is preliminary data.</text>
</comment>
<keyword evidence="2" id="KW-0680">Restriction system</keyword>
<organism evidence="5 6">
    <name type="scientific">Ponticaulis profundi</name>
    <dbReference type="NCBI Taxonomy" id="2665222"/>
    <lineage>
        <taxon>Bacteria</taxon>
        <taxon>Pseudomonadati</taxon>
        <taxon>Pseudomonadota</taxon>
        <taxon>Alphaproteobacteria</taxon>
        <taxon>Hyphomonadales</taxon>
        <taxon>Hyphomonadaceae</taxon>
        <taxon>Ponticaulis</taxon>
    </lineage>
</organism>
<keyword evidence="3" id="KW-0238">DNA-binding</keyword>
<keyword evidence="5" id="KW-0378">Hydrolase</keyword>
<comment type="similarity">
    <text evidence="1">Belongs to the type-I restriction system S methylase family.</text>
</comment>
<dbReference type="GO" id="GO:0016787">
    <property type="term" value="F:hydrolase activity"/>
    <property type="evidence" value="ECO:0007669"/>
    <property type="project" value="UniProtKB-KW"/>
</dbReference>
<evidence type="ECO:0000313" key="5">
    <source>
        <dbReference type="EMBL" id="MFC6199767.1"/>
    </source>
</evidence>
<dbReference type="PANTHER" id="PTHR43140">
    <property type="entry name" value="TYPE-1 RESTRICTION ENZYME ECOKI SPECIFICITY PROTEIN"/>
    <property type="match status" value="1"/>
</dbReference>
<evidence type="ECO:0000256" key="2">
    <source>
        <dbReference type="ARBA" id="ARBA00022747"/>
    </source>
</evidence>
<gene>
    <name evidence="5" type="ORF">ACFQDM_16935</name>
</gene>
<dbReference type="Pfam" id="PF01420">
    <property type="entry name" value="Methylase_S"/>
    <property type="match status" value="1"/>
</dbReference>
<dbReference type="InterPro" id="IPR044946">
    <property type="entry name" value="Restrct_endonuc_typeI_TRD_sf"/>
</dbReference>
<dbReference type="SUPFAM" id="SSF116734">
    <property type="entry name" value="DNA methylase specificity domain"/>
    <property type="match status" value="2"/>
</dbReference>
<dbReference type="InterPro" id="IPR051212">
    <property type="entry name" value="Type-I_RE_S_subunit"/>
</dbReference>
<evidence type="ECO:0000256" key="1">
    <source>
        <dbReference type="ARBA" id="ARBA00010923"/>
    </source>
</evidence>
<proteinExistence type="inferred from homology"/>
<dbReference type="InterPro" id="IPR000055">
    <property type="entry name" value="Restrct_endonuc_typeI_TRD"/>
</dbReference>
<dbReference type="RefSeq" id="WP_377381189.1">
    <property type="nucleotide sequence ID" value="NZ_JBHSSW010000066.1"/>
</dbReference>
<evidence type="ECO:0000313" key="6">
    <source>
        <dbReference type="Proteomes" id="UP001596303"/>
    </source>
</evidence>
<feature type="domain" description="Type I restriction modification DNA specificity" evidence="4">
    <location>
        <begin position="36"/>
        <end position="139"/>
    </location>
</feature>
<dbReference type="GO" id="GO:0004519">
    <property type="term" value="F:endonuclease activity"/>
    <property type="evidence" value="ECO:0007669"/>
    <property type="project" value="UniProtKB-KW"/>
</dbReference>
<dbReference type="Proteomes" id="UP001596303">
    <property type="component" value="Unassembled WGS sequence"/>
</dbReference>
<protein>
    <submittedName>
        <fullName evidence="5">Restriction endonuclease subunit S</fullName>
        <ecNumber evidence="5">3.1.21.-</ecNumber>
    </submittedName>
</protein>
<dbReference type="PANTHER" id="PTHR43140:SF1">
    <property type="entry name" value="TYPE I RESTRICTION ENZYME ECOKI SPECIFICITY SUBUNIT"/>
    <property type="match status" value="1"/>
</dbReference>
<reference evidence="6" key="1">
    <citation type="journal article" date="2019" name="Int. J. Syst. Evol. Microbiol.">
        <title>The Global Catalogue of Microorganisms (GCM) 10K type strain sequencing project: providing services to taxonomists for standard genome sequencing and annotation.</title>
        <authorList>
            <consortium name="The Broad Institute Genomics Platform"/>
            <consortium name="The Broad Institute Genome Sequencing Center for Infectious Disease"/>
            <person name="Wu L."/>
            <person name="Ma J."/>
        </authorList>
    </citation>
    <scope>NUCLEOTIDE SEQUENCE [LARGE SCALE GENOMIC DNA]</scope>
    <source>
        <strain evidence="6">CGMCC-1.15741</strain>
    </source>
</reference>
<accession>A0ABW1SDG7</accession>
<keyword evidence="5" id="KW-0255">Endonuclease</keyword>
<dbReference type="EC" id="3.1.21.-" evidence="5"/>
<evidence type="ECO:0000259" key="4">
    <source>
        <dbReference type="Pfam" id="PF01420"/>
    </source>
</evidence>
<evidence type="ECO:0000256" key="3">
    <source>
        <dbReference type="ARBA" id="ARBA00023125"/>
    </source>
</evidence>
<name>A0ABW1SDG7_9PROT</name>
<keyword evidence="5" id="KW-0540">Nuclease</keyword>